<gene>
    <name evidence="2" type="ORF">SAMN05216179_0677</name>
</gene>
<accession>A0A1M7KG53</accession>
<name>A0A1M7KG53_9BACI</name>
<keyword evidence="1" id="KW-0472">Membrane</keyword>
<dbReference type="AlphaFoldDB" id="A0A1M7KG53"/>
<evidence type="ECO:0000313" key="3">
    <source>
        <dbReference type="Proteomes" id="UP000184184"/>
    </source>
</evidence>
<dbReference type="EMBL" id="FRCZ01000001">
    <property type="protein sequence ID" value="SHM63824.1"/>
    <property type="molecule type" value="Genomic_DNA"/>
</dbReference>
<dbReference type="OrthoDB" id="2970783at2"/>
<organism evidence="2 3">
    <name type="scientific">Gracilibacillus kekensis</name>
    <dbReference type="NCBI Taxonomy" id="1027249"/>
    <lineage>
        <taxon>Bacteria</taxon>
        <taxon>Bacillati</taxon>
        <taxon>Bacillota</taxon>
        <taxon>Bacilli</taxon>
        <taxon>Bacillales</taxon>
        <taxon>Bacillaceae</taxon>
        <taxon>Gracilibacillus</taxon>
    </lineage>
</organism>
<proteinExistence type="predicted"/>
<reference evidence="2 3" key="1">
    <citation type="submission" date="2016-11" db="EMBL/GenBank/DDBJ databases">
        <authorList>
            <person name="Jaros S."/>
            <person name="Januszkiewicz K."/>
            <person name="Wedrychowicz H."/>
        </authorList>
    </citation>
    <scope>NUCLEOTIDE SEQUENCE [LARGE SCALE GENOMIC DNA]</scope>
    <source>
        <strain evidence="2 3">CGMCC 1.10681</strain>
    </source>
</reference>
<feature type="transmembrane region" description="Helical" evidence="1">
    <location>
        <begin position="31"/>
        <end position="47"/>
    </location>
</feature>
<protein>
    <submittedName>
        <fullName evidence="2">Uncharacterized protein</fullName>
    </submittedName>
</protein>
<dbReference type="RefSeq" id="WP_073199630.1">
    <property type="nucleotide sequence ID" value="NZ_FRCZ01000001.1"/>
</dbReference>
<evidence type="ECO:0000313" key="2">
    <source>
        <dbReference type="EMBL" id="SHM63824.1"/>
    </source>
</evidence>
<feature type="transmembrane region" description="Helical" evidence="1">
    <location>
        <begin position="59"/>
        <end position="81"/>
    </location>
</feature>
<keyword evidence="3" id="KW-1185">Reference proteome</keyword>
<dbReference type="Proteomes" id="UP000184184">
    <property type="component" value="Unassembled WGS sequence"/>
</dbReference>
<evidence type="ECO:0000256" key="1">
    <source>
        <dbReference type="SAM" id="Phobius"/>
    </source>
</evidence>
<feature type="transmembrane region" description="Helical" evidence="1">
    <location>
        <begin position="7"/>
        <end position="25"/>
    </location>
</feature>
<keyword evidence="1" id="KW-0812">Transmembrane</keyword>
<keyword evidence="1" id="KW-1133">Transmembrane helix</keyword>
<sequence>MNNKASIHEITIACFSITLLLILLAWRNNSLFLGTLALISLSGNLFIEAYKERKKGNRFFFSQYLLRGFALWAILILVFFII</sequence>